<dbReference type="InterPro" id="IPR006076">
    <property type="entry name" value="FAD-dep_OxRdtase"/>
</dbReference>
<dbReference type="SUPFAM" id="SSF103025">
    <property type="entry name" value="Folate-binding domain"/>
    <property type="match status" value="1"/>
</dbReference>
<evidence type="ECO:0000313" key="6">
    <source>
        <dbReference type="EMBL" id="ELR24134.1"/>
    </source>
</evidence>
<comment type="similarity">
    <text evidence="1">Belongs to the GcvT family.</text>
</comment>
<sequence length="825" mass="91115">MLIIGGGVIGTSVAFHLAKLGWTDVVLLEQGTLGCGTTWHAAGLIGQLRANETETKLSRYGIQLYADLEKETGQGTGWKQCGGVTVARTQERMTHIKRTLSRMRAFGIEGHLVSPEEAKKHWPLLSTEGITGALWIPHDGVCLIDLGSQATSSDITSAFAAGAKSKGVKIIENVRVTGIHKSDKHAVTGVSTSEGDIKCEYVVNCGGMWAKQVGRLAGVNVPLHTCEHFYISTKPIDGVDSYLPVLRDPDGYIYFREWSGGIIMGGFEPVAKPCFADGVPNDFQFQLFDEDWDHFSILMKYSPPLLFSTEFLAHVAFPIDVSFVDSSALERCPALETAEVRQLLNGPESFTPDNQYILGEAPEVRNFFVAAGFNSSGIASAAGAGKALSEWLIQGYPTMDLWSVDIRRFGKYHANDNFQKQRSMETLGLHYQAHATPPLPQFLRFRPAAQGFGSKMGWERPNYFLPSSVSPSSIKCEEHKATRDEVALFDQTSFAKFVVKGRHVESFMQRLCANDVAVPVGRVVYTPMLNPRGGYETDCTVTRVSEDSYFVVSSTAQATRDYDWISRNIQEDEEVSIVDVSPQYSTLSLMGPKSRELLSRVIADRDLSNEEVPLGITQVRASRITYVGELGWELYVPIESTLLVYDLLHAKANEGTRIGLRDAGYYAIDGLRLEKGYRAWGSDITPDDTPLEAGLGFAVDLKNETKNFLGKDVLLRQKKEGLEKRLAVFVIDNDQEVYPHGGEPIFRDGQVCGYLTSVAYGHTVGRSVGLGYVRKLANTATKEDRLVTPDWVKAGRYEVEVASKRVPASVSLQPPFDPKNERVRM</sequence>
<dbReference type="InterPro" id="IPR029043">
    <property type="entry name" value="GcvT/YgfZ_C"/>
</dbReference>
<dbReference type="OrthoDB" id="498204at2759"/>
<evidence type="ECO:0000259" key="5">
    <source>
        <dbReference type="Pfam" id="PF16350"/>
    </source>
</evidence>
<dbReference type="InterPro" id="IPR036188">
    <property type="entry name" value="FAD/NAD-bd_sf"/>
</dbReference>
<evidence type="ECO:0000313" key="7">
    <source>
        <dbReference type="Proteomes" id="UP000011083"/>
    </source>
</evidence>
<dbReference type="AlphaFoldDB" id="L8HF67"/>
<feature type="domain" description="GCVT N-terminal" evidence="3">
    <location>
        <begin position="452"/>
        <end position="702"/>
    </location>
</feature>
<dbReference type="GeneID" id="14925137"/>
<dbReference type="VEuPathDB" id="AmoebaDB:ACA1_153640"/>
<dbReference type="InterPro" id="IPR028896">
    <property type="entry name" value="GcvT/YgfZ/DmdA"/>
</dbReference>
<feature type="domain" description="Aminomethyltransferase C-terminal" evidence="4">
    <location>
        <begin position="724"/>
        <end position="817"/>
    </location>
</feature>
<dbReference type="Gene3D" id="3.30.9.10">
    <property type="entry name" value="D-Amino Acid Oxidase, subunit A, domain 2"/>
    <property type="match status" value="1"/>
</dbReference>
<dbReference type="KEGG" id="acan:ACA1_153640"/>
<protein>
    <submittedName>
        <fullName evidence="6">Dehydrogenase</fullName>
    </submittedName>
</protein>
<dbReference type="Pfam" id="PF16350">
    <property type="entry name" value="FAO_M"/>
    <property type="match status" value="1"/>
</dbReference>
<dbReference type="InterPro" id="IPR027266">
    <property type="entry name" value="TrmE/GcvT-like"/>
</dbReference>
<dbReference type="STRING" id="1257118.L8HF67"/>
<dbReference type="SUPFAM" id="SSF101790">
    <property type="entry name" value="Aminomethyltransferase beta-barrel domain"/>
    <property type="match status" value="1"/>
</dbReference>
<dbReference type="InterPro" id="IPR013977">
    <property type="entry name" value="GcvT_C"/>
</dbReference>
<dbReference type="SUPFAM" id="SSF51905">
    <property type="entry name" value="FAD/NAD(P)-binding domain"/>
    <property type="match status" value="1"/>
</dbReference>
<dbReference type="EMBL" id="KB007837">
    <property type="protein sequence ID" value="ELR24134.1"/>
    <property type="molecule type" value="Genomic_DNA"/>
</dbReference>
<dbReference type="OMA" id="PFNVQRF"/>
<organism evidence="6 7">
    <name type="scientific">Acanthamoeba castellanii (strain ATCC 30010 / Neff)</name>
    <dbReference type="NCBI Taxonomy" id="1257118"/>
    <lineage>
        <taxon>Eukaryota</taxon>
        <taxon>Amoebozoa</taxon>
        <taxon>Discosea</taxon>
        <taxon>Longamoebia</taxon>
        <taxon>Centramoebida</taxon>
        <taxon>Acanthamoebidae</taxon>
        <taxon>Acanthamoeba</taxon>
    </lineage>
</organism>
<dbReference type="SUPFAM" id="SSF54373">
    <property type="entry name" value="FAD-linked reductases, C-terminal domain"/>
    <property type="match status" value="1"/>
</dbReference>
<dbReference type="RefSeq" id="XP_004353662.1">
    <property type="nucleotide sequence ID" value="XM_004353610.1"/>
</dbReference>
<dbReference type="Gene3D" id="3.50.50.60">
    <property type="entry name" value="FAD/NAD(P)-binding domain"/>
    <property type="match status" value="1"/>
</dbReference>
<dbReference type="PANTHER" id="PTHR43757:SF15">
    <property type="entry name" value="PYRUVATE DEHYDROGENASE PHOSPHATASE REGULATORY SUBUNIT, MITOCHONDRIAL-LIKE"/>
    <property type="match status" value="1"/>
</dbReference>
<dbReference type="Pfam" id="PF08669">
    <property type="entry name" value="GCV_T_C"/>
    <property type="match status" value="1"/>
</dbReference>
<feature type="domain" description="FAD dependent oxidoreductase central" evidence="5">
    <location>
        <begin position="395"/>
        <end position="435"/>
    </location>
</feature>
<evidence type="ECO:0000256" key="1">
    <source>
        <dbReference type="ARBA" id="ARBA00008609"/>
    </source>
</evidence>
<evidence type="ECO:0000259" key="2">
    <source>
        <dbReference type="Pfam" id="PF01266"/>
    </source>
</evidence>
<dbReference type="Pfam" id="PF01266">
    <property type="entry name" value="DAO"/>
    <property type="match status" value="1"/>
</dbReference>
<accession>L8HF67</accession>
<name>L8HF67_ACACF</name>
<dbReference type="Proteomes" id="UP000011083">
    <property type="component" value="Unassembled WGS sequence"/>
</dbReference>
<dbReference type="InterPro" id="IPR032503">
    <property type="entry name" value="FAO_M"/>
</dbReference>
<dbReference type="Gene3D" id="3.30.1360.120">
    <property type="entry name" value="Probable tRNA modification gtpase trme, domain 1"/>
    <property type="match status" value="1"/>
</dbReference>
<keyword evidence="7" id="KW-1185">Reference proteome</keyword>
<feature type="domain" description="FAD dependent oxidoreductase" evidence="2">
    <location>
        <begin position="2"/>
        <end position="391"/>
    </location>
</feature>
<gene>
    <name evidence="6" type="ORF">ACA1_153640</name>
</gene>
<dbReference type="Gene3D" id="2.40.30.110">
    <property type="entry name" value="Aminomethyltransferase beta-barrel domains"/>
    <property type="match status" value="1"/>
</dbReference>
<dbReference type="Pfam" id="PF01571">
    <property type="entry name" value="GCV_T"/>
    <property type="match status" value="1"/>
</dbReference>
<proteinExistence type="inferred from homology"/>
<evidence type="ECO:0000259" key="4">
    <source>
        <dbReference type="Pfam" id="PF08669"/>
    </source>
</evidence>
<dbReference type="InterPro" id="IPR006222">
    <property type="entry name" value="GCVT_N"/>
</dbReference>
<dbReference type="PANTHER" id="PTHR43757">
    <property type="entry name" value="AMINOMETHYLTRANSFERASE"/>
    <property type="match status" value="1"/>
</dbReference>
<dbReference type="Gene3D" id="3.30.70.1400">
    <property type="entry name" value="Aminomethyltransferase beta-barrel domains"/>
    <property type="match status" value="1"/>
</dbReference>
<dbReference type="GO" id="GO:0005739">
    <property type="term" value="C:mitochondrion"/>
    <property type="evidence" value="ECO:0007669"/>
    <property type="project" value="TreeGrafter"/>
</dbReference>
<evidence type="ECO:0000259" key="3">
    <source>
        <dbReference type="Pfam" id="PF01571"/>
    </source>
</evidence>
<reference evidence="6 7" key="1">
    <citation type="journal article" date="2013" name="Genome Biol.">
        <title>Genome of Acanthamoeba castellanii highlights extensive lateral gene transfer and early evolution of tyrosine kinase signaling.</title>
        <authorList>
            <person name="Clarke M."/>
            <person name="Lohan A.J."/>
            <person name="Liu B."/>
            <person name="Lagkouvardos I."/>
            <person name="Roy S."/>
            <person name="Zafar N."/>
            <person name="Bertelli C."/>
            <person name="Schilde C."/>
            <person name="Kianianmomeni A."/>
            <person name="Burglin T.R."/>
            <person name="Frech C."/>
            <person name="Turcotte B."/>
            <person name="Kopec K.O."/>
            <person name="Synnott J.M."/>
            <person name="Choo C."/>
            <person name="Paponov I."/>
            <person name="Finkler A."/>
            <person name="Soon Heng Tan C."/>
            <person name="Hutchins A.P."/>
            <person name="Weinmeier T."/>
            <person name="Rattei T."/>
            <person name="Chu J.S."/>
            <person name="Gimenez G."/>
            <person name="Irimia M."/>
            <person name="Rigden D.J."/>
            <person name="Fitzpatrick D.A."/>
            <person name="Lorenzo-Morales J."/>
            <person name="Bateman A."/>
            <person name="Chiu C.H."/>
            <person name="Tang P."/>
            <person name="Hegemann P."/>
            <person name="Fromm H."/>
            <person name="Raoult D."/>
            <person name="Greub G."/>
            <person name="Miranda-Saavedra D."/>
            <person name="Chen N."/>
            <person name="Nash P."/>
            <person name="Ginger M.L."/>
            <person name="Horn M."/>
            <person name="Schaap P."/>
            <person name="Caler L."/>
            <person name="Loftus B."/>
        </authorList>
    </citation>
    <scope>NUCLEOTIDE SEQUENCE [LARGE SCALE GENOMIC DNA]</scope>
    <source>
        <strain evidence="6 7">Neff</strain>
    </source>
</reference>